<evidence type="ECO:0000259" key="7">
    <source>
        <dbReference type="Pfam" id="PF01095"/>
    </source>
</evidence>
<feature type="compositionally biased region" description="Low complexity" evidence="6">
    <location>
        <begin position="229"/>
        <end position="249"/>
    </location>
</feature>
<comment type="pathway">
    <text evidence="1">Glycan metabolism; pectin degradation; 2-dehydro-3-deoxy-D-gluconate from pectin: step 1/5.</text>
</comment>
<dbReference type="Gene3D" id="2.160.20.10">
    <property type="entry name" value="Single-stranded right-handed beta-helix, Pectin lyase-like"/>
    <property type="match status" value="2"/>
</dbReference>
<dbReference type="Pfam" id="PF01095">
    <property type="entry name" value="Pectinesterase"/>
    <property type="match status" value="1"/>
</dbReference>
<evidence type="ECO:0000256" key="1">
    <source>
        <dbReference type="ARBA" id="ARBA00005184"/>
    </source>
</evidence>
<evidence type="ECO:0000256" key="4">
    <source>
        <dbReference type="ARBA" id="ARBA00022801"/>
    </source>
</evidence>
<dbReference type="GO" id="GO:0042545">
    <property type="term" value="P:cell wall modification"/>
    <property type="evidence" value="ECO:0007669"/>
    <property type="project" value="InterPro"/>
</dbReference>
<comment type="similarity">
    <text evidence="3">In the C-terminal section; belongs to the pectinesterase family.</text>
</comment>
<dbReference type="UniPathway" id="UPA00545">
    <property type="reaction ID" value="UER00823"/>
</dbReference>
<keyword evidence="10" id="KW-1185">Reference proteome</keyword>
<feature type="domain" description="Pectinesterase inhibitor" evidence="8">
    <location>
        <begin position="3"/>
        <end position="86"/>
    </location>
</feature>
<comment type="similarity">
    <text evidence="2">In the N-terminal section; belongs to the PMEI family.</text>
</comment>
<dbReference type="GO" id="GO:0045490">
    <property type="term" value="P:pectin catabolic process"/>
    <property type="evidence" value="ECO:0007669"/>
    <property type="project" value="UniProtKB-UniPathway"/>
</dbReference>
<dbReference type="Pfam" id="PF04043">
    <property type="entry name" value="PMEI"/>
    <property type="match status" value="1"/>
</dbReference>
<dbReference type="InterPro" id="IPR011050">
    <property type="entry name" value="Pectin_lyase_fold/virulence"/>
</dbReference>
<feature type="compositionally biased region" description="Basic residues" evidence="6">
    <location>
        <begin position="180"/>
        <end position="216"/>
    </location>
</feature>
<name>A0A5J9VQZ6_9POAL</name>
<dbReference type="InterPro" id="IPR012334">
    <property type="entry name" value="Pectin_lyas_fold"/>
</dbReference>
<dbReference type="Gene3D" id="1.20.140.40">
    <property type="entry name" value="Invertase/pectin methylesterase inhibitor family protein"/>
    <property type="match status" value="1"/>
</dbReference>
<dbReference type="InterPro" id="IPR000070">
    <property type="entry name" value="Pectinesterase_cat"/>
</dbReference>
<evidence type="ECO:0000256" key="6">
    <source>
        <dbReference type="SAM" id="MobiDB-lite"/>
    </source>
</evidence>
<evidence type="ECO:0000256" key="2">
    <source>
        <dbReference type="ARBA" id="ARBA00006027"/>
    </source>
</evidence>
<dbReference type="Proteomes" id="UP000324897">
    <property type="component" value="Chromosome 4"/>
</dbReference>
<evidence type="ECO:0000313" key="9">
    <source>
        <dbReference type="EMBL" id="TVU38248.1"/>
    </source>
</evidence>
<dbReference type="Gramene" id="TVU38248">
    <property type="protein sequence ID" value="TVU38248"/>
    <property type="gene ID" value="EJB05_11607"/>
</dbReference>
<evidence type="ECO:0000256" key="3">
    <source>
        <dbReference type="ARBA" id="ARBA00007786"/>
    </source>
</evidence>
<organism evidence="9 10">
    <name type="scientific">Eragrostis curvula</name>
    <name type="common">weeping love grass</name>
    <dbReference type="NCBI Taxonomy" id="38414"/>
    <lineage>
        <taxon>Eukaryota</taxon>
        <taxon>Viridiplantae</taxon>
        <taxon>Streptophyta</taxon>
        <taxon>Embryophyta</taxon>
        <taxon>Tracheophyta</taxon>
        <taxon>Spermatophyta</taxon>
        <taxon>Magnoliopsida</taxon>
        <taxon>Liliopsida</taxon>
        <taxon>Poales</taxon>
        <taxon>Poaceae</taxon>
        <taxon>PACMAD clade</taxon>
        <taxon>Chloridoideae</taxon>
        <taxon>Eragrostideae</taxon>
        <taxon>Eragrostidinae</taxon>
        <taxon>Eragrostis</taxon>
    </lineage>
</organism>
<dbReference type="EMBL" id="RWGY01000007">
    <property type="protein sequence ID" value="TVU38248.1"/>
    <property type="molecule type" value="Genomic_DNA"/>
</dbReference>
<feature type="compositionally biased region" description="Basic and acidic residues" evidence="6">
    <location>
        <begin position="161"/>
        <end position="179"/>
    </location>
</feature>
<feature type="non-terminal residue" evidence="9">
    <location>
        <position position="1"/>
    </location>
</feature>
<dbReference type="SUPFAM" id="SSF101148">
    <property type="entry name" value="Plant invertase/pectin methylesterase inhibitor"/>
    <property type="match status" value="1"/>
</dbReference>
<gene>
    <name evidence="9" type="ORF">EJB05_11607</name>
</gene>
<feature type="region of interest" description="Disordered" evidence="6">
    <location>
        <begin position="161"/>
        <end position="319"/>
    </location>
</feature>
<comment type="caution">
    <text evidence="9">The sequence shown here is derived from an EMBL/GenBank/DDBJ whole genome shotgun (WGS) entry which is preliminary data.</text>
</comment>
<feature type="compositionally biased region" description="Low complexity" evidence="6">
    <location>
        <begin position="257"/>
        <end position="293"/>
    </location>
</feature>
<dbReference type="OrthoDB" id="2019149at2759"/>
<sequence>MARTASARAVARNLSLSSSSGLGGVATPSSGMDDCAELLSISVAQLGDALASRDADAVTTWLSAAMTNQATCADSLAVSAAVTSSMARQGQGGGAGDRGAHDLKLLRSSGLATSGVVMDAVVALDGSGTHRSINEAIAAVTVVKGCGGGRKVIYVKAGRYEESGEREHQQQAEERDAHGRRQGQHRRRHRQPQERRRRVHHLRIRHRRCHGLRVHRQGPDHRQQRRPGRGSTRPSRCGSAATSPSCTSARSRRTRTRSTCTPTASSTPTPTSPAPWTSSSPTPPWSSSTATSSRPRKPSPGQKDTITAQDRTDPNQDTGISIHRCSIAAASDLGVTPVYLGRPWQKYSRTVVMKTSLDRSIGPAGWLEWSGQFALSTLYYGEYGNTGAGAGTSKRVTWSGVHSSLSTSDAARFTVANFISGNSSLSLRRIM</sequence>
<protein>
    <submittedName>
        <fullName evidence="9">Uncharacterized protein</fullName>
    </submittedName>
</protein>
<dbReference type="InterPro" id="IPR035513">
    <property type="entry name" value="Invertase/methylesterase_inhib"/>
</dbReference>
<accession>A0A5J9VQZ6</accession>
<dbReference type="SUPFAM" id="SSF51126">
    <property type="entry name" value="Pectin lyase-like"/>
    <property type="match status" value="2"/>
</dbReference>
<dbReference type="PANTHER" id="PTHR31707">
    <property type="entry name" value="PECTINESTERASE"/>
    <property type="match status" value="1"/>
</dbReference>
<dbReference type="AlphaFoldDB" id="A0A5J9VQZ6"/>
<proteinExistence type="inferred from homology"/>
<evidence type="ECO:0000259" key="8">
    <source>
        <dbReference type="Pfam" id="PF04043"/>
    </source>
</evidence>
<dbReference type="GO" id="GO:0030599">
    <property type="term" value="F:pectinesterase activity"/>
    <property type="evidence" value="ECO:0007669"/>
    <property type="project" value="InterPro"/>
</dbReference>
<keyword evidence="5" id="KW-0063">Aspartyl esterase</keyword>
<evidence type="ECO:0000256" key="5">
    <source>
        <dbReference type="ARBA" id="ARBA00023085"/>
    </source>
</evidence>
<feature type="compositionally biased region" description="Polar residues" evidence="6">
    <location>
        <begin position="302"/>
        <end position="319"/>
    </location>
</feature>
<feature type="domain" description="Pectinesterase catalytic" evidence="7">
    <location>
        <begin position="295"/>
        <end position="422"/>
    </location>
</feature>
<dbReference type="InterPro" id="IPR006501">
    <property type="entry name" value="Pectinesterase_inhib_dom"/>
</dbReference>
<dbReference type="GO" id="GO:0004857">
    <property type="term" value="F:enzyme inhibitor activity"/>
    <property type="evidence" value="ECO:0007669"/>
    <property type="project" value="InterPro"/>
</dbReference>
<reference evidence="9 10" key="1">
    <citation type="journal article" date="2019" name="Sci. Rep.">
        <title>A high-quality genome of Eragrostis curvula grass provides insights into Poaceae evolution and supports new strategies to enhance forage quality.</title>
        <authorList>
            <person name="Carballo J."/>
            <person name="Santos B.A.C.M."/>
            <person name="Zappacosta D."/>
            <person name="Garbus I."/>
            <person name="Selva J.P."/>
            <person name="Gallo C.A."/>
            <person name="Diaz A."/>
            <person name="Albertini E."/>
            <person name="Caccamo M."/>
            <person name="Echenique V."/>
        </authorList>
    </citation>
    <scope>NUCLEOTIDE SEQUENCE [LARGE SCALE GENOMIC DNA]</scope>
    <source>
        <strain evidence="10">cv. Victoria</strain>
        <tissue evidence="9">Leaf</tissue>
    </source>
</reference>
<keyword evidence="4" id="KW-0378">Hydrolase</keyword>
<evidence type="ECO:0000313" key="10">
    <source>
        <dbReference type="Proteomes" id="UP000324897"/>
    </source>
</evidence>